<evidence type="ECO:0000256" key="1">
    <source>
        <dbReference type="SAM" id="Phobius"/>
    </source>
</evidence>
<accession>W4Q1G3</accession>
<protein>
    <submittedName>
        <fullName evidence="2">Putative membrane protein</fullName>
    </submittedName>
</protein>
<dbReference type="InterPro" id="IPR021354">
    <property type="entry name" value="DUF2975"/>
</dbReference>
<evidence type="ECO:0000313" key="2">
    <source>
        <dbReference type="EMBL" id="GAE25553.1"/>
    </source>
</evidence>
<proteinExistence type="predicted"/>
<name>W4Q1G3_9BACI</name>
<dbReference type="OrthoDB" id="1100174at2"/>
<dbReference type="Pfam" id="PF11188">
    <property type="entry name" value="DUF2975"/>
    <property type="match status" value="1"/>
</dbReference>
<comment type="caution">
    <text evidence="2">The sequence shown here is derived from an EMBL/GenBank/DDBJ whole genome shotgun (WGS) entry which is preliminary data.</text>
</comment>
<feature type="transmembrane region" description="Helical" evidence="1">
    <location>
        <begin position="96"/>
        <end position="120"/>
    </location>
</feature>
<keyword evidence="1" id="KW-0812">Transmembrane</keyword>
<feature type="transmembrane region" description="Helical" evidence="1">
    <location>
        <begin position="20"/>
        <end position="40"/>
    </location>
</feature>
<dbReference type="Proteomes" id="UP000018890">
    <property type="component" value="Unassembled WGS sequence"/>
</dbReference>
<keyword evidence="1" id="KW-0472">Membrane</keyword>
<sequence length="166" mass="18320">MKPKFKEIAEQGKTLMLKVAIFLIGFTVVGLCAFWLPWIGNVLHEMYPEFGYVKYPLLIGIYITTIPFFVALYSGLKLLSNIDRNEAFSESSVESLKYITICASTITLLYVFGIIILITVNAGNPGILLLGAVITFASIVIAVFAAVLQRLFKSAMALKTENDLTV</sequence>
<reference evidence="2" key="1">
    <citation type="journal article" date="2014" name="Genome Announc.">
        <title>Draft Genome Sequences of Three Alkaliphilic Bacillus Strains, Bacillus wakoensis JCM 9140T, Bacillus akibai JCM 9157T, and Bacillus hemicellulosilyticus JCM 9152T.</title>
        <authorList>
            <person name="Yuki M."/>
            <person name="Oshima K."/>
            <person name="Suda W."/>
            <person name="Oshida Y."/>
            <person name="Kitamura K."/>
            <person name="Iida T."/>
            <person name="Hattori M."/>
            <person name="Ohkuma M."/>
        </authorList>
    </citation>
    <scope>NUCLEOTIDE SEQUENCE [LARGE SCALE GENOMIC DNA]</scope>
    <source>
        <strain evidence="2">JCM 9140</strain>
    </source>
</reference>
<organism evidence="2 3">
    <name type="scientific">Halalkalibacter wakoensis JCM 9140</name>
    <dbReference type="NCBI Taxonomy" id="1236970"/>
    <lineage>
        <taxon>Bacteria</taxon>
        <taxon>Bacillati</taxon>
        <taxon>Bacillota</taxon>
        <taxon>Bacilli</taxon>
        <taxon>Bacillales</taxon>
        <taxon>Bacillaceae</taxon>
        <taxon>Halalkalibacter</taxon>
    </lineage>
</organism>
<gene>
    <name evidence="2" type="ORF">JCM9140_1553</name>
</gene>
<dbReference type="RefSeq" id="WP_034744138.1">
    <property type="nucleotide sequence ID" value="NZ_BAUT01000011.1"/>
</dbReference>
<dbReference type="AlphaFoldDB" id="W4Q1G3"/>
<dbReference type="EMBL" id="BAUT01000011">
    <property type="protein sequence ID" value="GAE25553.1"/>
    <property type="molecule type" value="Genomic_DNA"/>
</dbReference>
<feature type="transmembrane region" description="Helical" evidence="1">
    <location>
        <begin position="126"/>
        <end position="148"/>
    </location>
</feature>
<evidence type="ECO:0000313" key="3">
    <source>
        <dbReference type="Proteomes" id="UP000018890"/>
    </source>
</evidence>
<feature type="transmembrane region" description="Helical" evidence="1">
    <location>
        <begin position="52"/>
        <end position="76"/>
    </location>
</feature>
<keyword evidence="3" id="KW-1185">Reference proteome</keyword>
<dbReference type="STRING" id="1236970.JCM9140_1553"/>
<keyword evidence="1" id="KW-1133">Transmembrane helix</keyword>